<dbReference type="PANTHER" id="PTHR14187">
    <property type="entry name" value="ALPHA KINASE/ELONGATION FACTOR 2 KINASE"/>
    <property type="match status" value="1"/>
</dbReference>
<protein>
    <submittedName>
        <fullName evidence="1">Uncharacterized protein</fullName>
    </submittedName>
</protein>
<name>A0A067PU36_9AGAM</name>
<proteinExistence type="predicted"/>
<dbReference type="Gene3D" id="3.90.640.10">
    <property type="entry name" value="Actin, Chain A, domain 4"/>
    <property type="match status" value="1"/>
</dbReference>
<dbReference type="HOGENOM" id="CLU_009958_4_1_1"/>
<reference evidence="2" key="1">
    <citation type="journal article" date="2014" name="Proc. Natl. Acad. Sci. U.S.A.">
        <title>Extensive sampling of basidiomycete genomes demonstrates inadequacy of the white-rot/brown-rot paradigm for wood decay fungi.</title>
        <authorList>
            <person name="Riley R."/>
            <person name="Salamov A.A."/>
            <person name="Brown D.W."/>
            <person name="Nagy L.G."/>
            <person name="Floudas D."/>
            <person name="Held B.W."/>
            <person name="Levasseur A."/>
            <person name="Lombard V."/>
            <person name="Morin E."/>
            <person name="Otillar R."/>
            <person name="Lindquist E.A."/>
            <person name="Sun H."/>
            <person name="LaButti K.M."/>
            <person name="Schmutz J."/>
            <person name="Jabbour D."/>
            <person name="Luo H."/>
            <person name="Baker S.E."/>
            <person name="Pisabarro A.G."/>
            <person name="Walton J.D."/>
            <person name="Blanchette R.A."/>
            <person name="Henrissat B."/>
            <person name="Martin F."/>
            <person name="Cullen D."/>
            <person name="Hibbett D.S."/>
            <person name="Grigoriev I.V."/>
        </authorList>
    </citation>
    <scope>NUCLEOTIDE SEQUENCE [LARGE SCALE GENOMIC DNA]</scope>
    <source>
        <strain evidence="2">MUCL 33604</strain>
    </source>
</reference>
<dbReference type="STRING" id="933084.A0A067PU36"/>
<dbReference type="PANTHER" id="PTHR14187:SF5">
    <property type="entry name" value="HEAT SHOCK 70 KDA PROTEIN 12A"/>
    <property type="match status" value="1"/>
</dbReference>
<dbReference type="Proteomes" id="UP000027265">
    <property type="component" value="Unassembled WGS sequence"/>
</dbReference>
<organism evidence="1 2">
    <name type="scientific">Jaapia argillacea MUCL 33604</name>
    <dbReference type="NCBI Taxonomy" id="933084"/>
    <lineage>
        <taxon>Eukaryota</taxon>
        <taxon>Fungi</taxon>
        <taxon>Dikarya</taxon>
        <taxon>Basidiomycota</taxon>
        <taxon>Agaricomycotina</taxon>
        <taxon>Agaricomycetes</taxon>
        <taxon>Agaricomycetidae</taxon>
        <taxon>Jaapiales</taxon>
        <taxon>Jaapiaceae</taxon>
        <taxon>Jaapia</taxon>
    </lineage>
</organism>
<gene>
    <name evidence="1" type="ORF">JAAARDRAFT_414401</name>
</gene>
<dbReference type="OrthoDB" id="2963168at2759"/>
<dbReference type="AlphaFoldDB" id="A0A067PU36"/>
<evidence type="ECO:0000313" key="2">
    <source>
        <dbReference type="Proteomes" id="UP000027265"/>
    </source>
</evidence>
<evidence type="ECO:0000313" key="1">
    <source>
        <dbReference type="EMBL" id="KDQ53846.1"/>
    </source>
</evidence>
<dbReference type="InterPro" id="IPR043129">
    <property type="entry name" value="ATPase_NBD"/>
</dbReference>
<dbReference type="CDD" id="cd10170">
    <property type="entry name" value="ASKHA_NBD_HSP70"/>
    <property type="match status" value="1"/>
</dbReference>
<sequence length="585" mass="65354">MASLDVWTGELKVVFAIDIGTTQSAVSFLYLLPGQRPRVEHVSSWPDQPEAAERAKVLTAMFYDQSGTPRAYGGRTKMDKIVEQGEKEGWAYVHSFKRHVHQLGRPFSETTVDKANILTLPPNINIDSVYRDWLKYLFQHARSIFVSKFGNEVWQRLAPTVEVVFTVPNGWYTQEYGFLARAAVAAGIIKDDLKAAFVPETEAAVHWAMLEGKLKLDAGTKFIVCDSGGSTTDIALYSVNQRSPLKLQEIQGFPSKCIEAGSELIDDSFDDMVGHMFADKLDDEGIAKLSEDVRAEFSKAKTTFDASEDIYTFPVDVETEKNYFPDGKLEVPREDVAKHFDKEIQLIISGINELKGKNDPKHLLLLGDFGNSPYFQDQLRDEYEPGMPVIQGGKKNVKAAVSGALVWFLKHSVVARAARFAFGQRIIVPYNSHDPEHVKRGFARYPNGDFVNGGWDLVVPYGMLLKDNQERKKSYYRAYTTKDARLADFNTSVFTANETAANTQWVCDSAGKFVEGIQEICTINADISNLQGKLPMRNGPNGPYWYLEFEVAIAFGSTSPSARILWVENGKTCQGPATLIPAEFV</sequence>
<dbReference type="InParanoid" id="A0A067PU36"/>
<dbReference type="EMBL" id="KL197731">
    <property type="protein sequence ID" value="KDQ53846.1"/>
    <property type="molecule type" value="Genomic_DNA"/>
</dbReference>
<keyword evidence="2" id="KW-1185">Reference proteome</keyword>
<accession>A0A067PU36</accession>
<dbReference type="Gene3D" id="3.30.420.40">
    <property type="match status" value="2"/>
</dbReference>
<dbReference type="SUPFAM" id="SSF53067">
    <property type="entry name" value="Actin-like ATPase domain"/>
    <property type="match status" value="2"/>
</dbReference>